<feature type="region of interest" description="Disordered" evidence="1">
    <location>
        <begin position="95"/>
        <end position="114"/>
    </location>
</feature>
<gene>
    <name evidence="2" type="ORF">KI387_005957</name>
</gene>
<proteinExistence type="predicted"/>
<reference evidence="2 3" key="1">
    <citation type="journal article" date="2021" name="Nat. Plants">
        <title>The Taxus genome provides insights into paclitaxel biosynthesis.</title>
        <authorList>
            <person name="Xiong X."/>
            <person name="Gou J."/>
            <person name="Liao Q."/>
            <person name="Li Y."/>
            <person name="Zhou Q."/>
            <person name="Bi G."/>
            <person name="Li C."/>
            <person name="Du R."/>
            <person name="Wang X."/>
            <person name="Sun T."/>
            <person name="Guo L."/>
            <person name="Liang H."/>
            <person name="Lu P."/>
            <person name="Wu Y."/>
            <person name="Zhang Z."/>
            <person name="Ro D.K."/>
            <person name="Shang Y."/>
            <person name="Huang S."/>
            <person name="Yan J."/>
        </authorList>
    </citation>
    <scope>NUCLEOTIDE SEQUENCE [LARGE SCALE GENOMIC DNA]</scope>
    <source>
        <strain evidence="2">Ta-2019</strain>
    </source>
</reference>
<dbReference type="Proteomes" id="UP000824469">
    <property type="component" value="Unassembled WGS sequence"/>
</dbReference>
<dbReference type="AlphaFoldDB" id="A0AA38GLI1"/>
<name>A0AA38GLI1_TAXCH</name>
<accession>A0AA38GLI1</accession>
<feature type="non-terminal residue" evidence="2">
    <location>
        <position position="206"/>
    </location>
</feature>
<organism evidence="2 3">
    <name type="scientific">Taxus chinensis</name>
    <name type="common">Chinese yew</name>
    <name type="synonym">Taxus wallichiana var. chinensis</name>
    <dbReference type="NCBI Taxonomy" id="29808"/>
    <lineage>
        <taxon>Eukaryota</taxon>
        <taxon>Viridiplantae</taxon>
        <taxon>Streptophyta</taxon>
        <taxon>Embryophyta</taxon>
        <taxon>Tracheophyta</taxon>
        <taxon>Spermatophyta</taxon>
        <taxon>Pinopsida</taxon>
        <taxon>Pinidae</taxon>
        <taxon>Conifers II</taxon>
        <taxon>Cupressales</taxon>
        <taxon>Taxaceae</taxon>
        <taxon>Taxus</taxon>
    </lineage>
</organism>
<dbReference type="EMBL" id="JAHRHJ020000002">
    <property type="protein sequence ID" value="KAH9325779.1"/>
    <property type="molecule type" value="Genomic_DNA"/>
</dbReference>
<evidence type="ECO:0000313" key="2">
    <source>
        <dbReference type="EMBL" id="KAH9325779.1"/>
    </source>
</evidence>
<feature type="compositionally biased region" description="Basic and acidic residues" evidence="1">
    <location>
        <begin position="98"/>
        <end position="114"/>
    </location>
</feature>
<comment type="caution">
    <text evidence="2">The sequence shown here is derived from an EMBL/GenBank/DDBJ whole genome shotgun (WGS) entry which is preliminary data.</text>
</comment>
<protein>
    <submittedName>
        <fullName evidence="2">Uncharacterized protein</fullName>
    </submittedName>
</protein>
<evidence type="ECO:0000313" key="3">
    <source>
        <dbReference type="Proteomes" id="UP000824469"/>
    </source>
</evidence>
<evidence type="ECO:0000256" key="1">
    <source>
        <dbReference type="SAM" id="MobiDB-lite"/>
    </source>
</evidence>
<keyword evidence="3" id="KW-1185">Reference proteome</keyword>
<sequence>DGKGEQVNKIIESTNSDLQVERNQPIEYSTMPSEEEASREKVMILLNKIFVGKAKRNSTPMKKENSDLHVEEESFVVECQITKMDVDFQLVVPSRTTIQREQKNKSDLHPSEEAKGDLMEELAHEEETHMDTCVKLDGKGEQRNKIIESPNSDLQVERNQPIEYSTMLSEEEEASREKGMTSIEQNICREGKEECKIEQDVSVQKQ</sequence>